<dbReference type="CDD" id="cd01107">
    <property type="entry name" value="HTH_BmrR"/>
    <property type="match status" value="1"/>
</dbReference>
<dbReference type="AlphaFoldDB" id="A0A917UEJ1"/>
<dbReference type="Pfam" id="PF13411">
    <property type="entry name" value="MerR_1"/>
    <property type="match status" value="1"/>
</dbReference>
<dbReference type="EMBL" id="BMPI01000112">
    <property type="protein sequence ID" value="GGM87469.1"/>
    <property type="molecule type" value="Genomic_DNA"/>
</dbReference>
<dbReference type="PANTHER" id="PTHR30204:SF97">
    <property type="entry name" value="MERR FAMILY REGULATORY PROTEIN"/>
    <property type="match status" value="1"/>
</dbReference>
<dbReference type="PROSITE" id="PS50937">
    <property type="entry name" value="HTH_MERR_2"/>
    <property type="match status" value="1"/>
</dbReference>
<dbReference type="Proteomes" id="UP000642070">
    <property type="component" value="Unassembled WGS sequence"/>
</dbReference>
<evidence type="ECO:0000256" key="2">
    <source>
        <dbReference type="SAM" id="Coils"/>
    </source>
</evidence>
<dbReference type="Gene3D" id="1.10.1660.10">
    <property type="match status" value="1"/>
</dbReference>
<comment type="caution">
    <text evidence="4">The sequence shown here is derived from an EMBL/GenBank/DDBJ whole genome shotgun (WGS) entry which is preliminary data.</text>
</comment>
<keyword evidence="5" id="KW-1185">Reference proteome</keyword>
<sequence>MSSERLTIGGFARLCRLTVKRLRHYDEVGLLRPAEVDAATGYRFYHRSQVRDAMAIGLLRSLDVPLPAIAEILAGDDEGRAAVLAAERDRLERELARARRTVDALQRLLSEGLLQHDVRLTREPARRLLVARAVCAADDIGPAVAGCLGRVLAAGVPFAGPLWGLFPTELDGDLRVAAGAELPAGADAGGPPGLEVEELAATAAVVAVHSGPYEQLPLTYQSVFAWVHERGFVPAGVAREIYLTDPTTTEPDRLVTQLVVPVGEE</sequence>
<gene>
    <name evidence="4" type="ORF">GCM10007977_106820</name>
</gene>
<dbReference type="SUPFAM" id="SSF46955">
    <property type="entry name" value="Putative DNA-binding domain"/>
    <property type="match status" value="1"/>
</dbReference>
<dbReference type="InterPro" id="IPR009061">
    <property type="entry name" value="DNA-bd_dom_put_sf"/>
</dbReference>
<accession>A0A917UEJ1</accession>
<dbReference type="Pfam" id="PF06445">
    <property type="entry name" value="GyrI-like"/>
    <property type="match status" value="1"/>
</dbReference>
<dbReference type="SMART" id="SM00422">
    <property type="entry name" value="HTH_MERR"/>
    <property type="match status" value="1"/>
</dbReference>
<evidence type="ECO:0000259" key="3">
    <source>
        <dbReference type="PROSITE" id="PS50937"/>
    </source>
</evidence>
<dbReference type="InterPro" id="IPR000551">
    <property type="entry name" value="MerR-type_HTH_dom"/>
</dbReference>
<dbReference type="SMART" id="SM00871">
    <property type="entry name" value="AraC_E_bind"/>
    <property type="match status" value="1"/>
</dbReference>
<reference evidence="4" key="2">
    <citation type="submission" date="2020-09" db="EMBL/GenBank/DDBJ databases">
        <authorList>
            <person name="Sun Q."/>
            <person name="Ohkuma M."/>
        </authorList>
    </citation>
    <scope>NUCLEOTIDE SEQUENCE</scope>
    <source>
        <strain evidence="4">JCM 19831</strain>
    </source>
</reference>
<dbReference type="InterPro" id="IPR011256">
    <property type="entry name" value="Reg_factor_effector_dom_sf"/>
</dbReference>
<keyword evidence="1" id="KW-0238">DNA-binding</keyword>
<dbReference type="PANTHER" id="PTHR30204">
    <property type="entry name" value="REDOX-CYCLING DRUG-SENSING TRANSCRIPTIONAL ACTIVATOR SOXR"/>
    <property type="match status" value="1"/>
</dbReference>
<dbReference type="Gene3D" id="3.20.80.10">
    <property type="entry name" value="Regulatory factor, effector binding domain"/>
    <property type="match status" value="1"/>
</dbReference>
<organism evidence="4 5">
    <name type="scientific">Dactylosporangium sucinum</name>
    <dbReference type="NCBI Taxonomy" id="1424081"/>
    <lineage>
        <taxon>Bacteria</taxon>
        <taxon>Bacillati</taxon>
        <taxon>Actinomycetota</taxon>
        <taxon>Actinomycetes</taxon>
        <taxon>Micromonosporales</taxon>
        <taxon>Micromonosporaceae</taxon>
        <taxon>Dactylosporangium</taxon>
    </lineage>
</organism>
<dbReference type="PROSITE" id="PS00552">
    <property type="entry name" value="HTH_MERR_1"/>
    <property type="match status" value="1"/>
</dbReference>
<dbReference type="GO" id="GO:0003700">
    <property type="term" value="F:DNA-binding transcription factor activity"/>
    <property type="evidence" value="ECO:0007669"/>
    <property type="project" value="InterPro"/>
</dbReference>
<dbReference type="GO" id="GO:0003677">
    <property type="term" value="F:DNA binding"/>
    <property type="evidence" value="ECO:0007669"/>
    <property type="project" value="UniProtKB-KW"/>
</dbReference>
<reference evidence="4" key="1">
    <citation type="journal article" date="2014" name="Int. J. Syst. Evol. Microbiol.">
        <title>Complete genome sequence of Corynebacterium casei LMG S-19264T (=DSM 44701T), isolated from a smear-ripened cheese.</title>
        <authorList>
            <consortium name="US DOE Joint Genome Institute (JGI-PGF)"/>
            <person name="Walter F."/>
            <person name="Albersmeier A."/>
            <person name="Kalinowski J."/>
            <person name="Ruckert C."/>
        </authorList>
    </citation>
    <scope>NUCLEOTIDE SEQUENCE</scope>
    <source>
        <strain evidence="4">JCM 19831</strain>
    </source>
</reference>
<feature type="domain" description="HTH merR-type" evidence="3">
    <location>
        <begin position="5"/>
        <end position="75"/>
    </location>
</feature>
<proteinExistence type="predicted"/>
<name>A0A917UEJ1_9ACTN</name>
<protein>
    <submittedName>
        <fullName evidence="4">MerR family transcriptional regulator</fullName>
    </submittedName>
</protein>
<dbReference type="InterPro" id="IPR047057">
    <property type="entry name" value="MerR_fam"/>
</dbReference>
<feature type="coiled-coil region" evidence="2">
    <location>
        <begin position="81"/>
        <end position="108"/>
    </location>
</feature>
<evidence type="ECO:0000313" key="5">
    <source>
        <dbReference type="Proteomes" id="UP000642070"/>
    </source>
</evidence>
<dbReference type="SUPFAM" id="SSF55136">
    <property type="entry name" value="Probable bacterial effector-binding domain"/>
    <property type="match status" value="1"/>
</dbReference>
<evidence type="ECO:0000256" key="1">
    <source>
        <dbReference type="ARBA" id="ARBA00023125"/>
    </source>
</evidence>
<keyword evidence="2" id="KW-0175">Coiled coil</keyword>
<evidence type="ECO:0000313" key="4">
    <source>
        <dbReference type="EMBL" id="GGM87469.1"/>
    </source>
</evidence>
<dbReference type="InterPro" id="IPR010499">
    <property type="entry name" value="AraC_E-bd"/>
</dbReference>
<dbReference type="RefSeq" id="WP_190257814.1">
    <property type="nucleotide sequence ID" value="NZ_BMPI01000112.1"/>
</dbReference>
<dbReference type="InterPro" id="IPR029442">
    <property type="entry name" value="GyrI-like"/>
</dbReference>